<dbReference type="VEuPathDB" id="TrichDB:TVAG_025780"/>
<dbReference type="FunCoup" id="A2F0K0">
    <property type="interactions" value="28"/>
</dbReference>
<evidence type="ECO:0000256" key="1">
    <source>
        <dbReference type="SAM" id="Coils"/>
    </source>
</evidence>
<dbReference type="InParanoid" id="A2F0K0"/>
<dbReference type="Proteomes" id="UP000001542">
    <property type="component" value="Unassembled WGS sequence"/>
</dbReference>
<feature type="compositionally biased region" description="Polar residues" evidence="2">
    <location>
        <begin position="311"/>
        <end position="329"/>
    </location>
</feature>
<feature type="region of interest" description="Disordered" evidence="2">
    <location>
        <begin position="306"/>
        <end position="335"/>
    </location>
</feature>
<feature type="coiled-coil region" evidence="1">
    <location>
        <begin position="48"/>
        <end position="157"/>
    </location>
</feature>
<dbReference type="RefSeq" id="XP_001314221.1">
    <property type="nucleotide sequence ID" value="XM_001314207.1"/>
</dbReference>
<proteinExistence type="predicted"/>
<name>A2F0K0_TRIV3</name>
<dbReference type="AlphaFoldDB" id="A2F0K0"/>
<evidence type="ECO:0000256" key="2">
    <source>
        <dbReference type="SAM" id="MobiDB-lite"/>
    </source>
</evidence>
<evidence type="ECO:0000313" key="4">
    <source>
        <dbReference type="Proteomes" id="UP000001542"/>
    </source>
</evidence>
<dbReference type="EMBL" id="DS113563">
    <property type="protein sequence ID" value="EAY01580.1"/>
    <property type="molecule type" value="Genomic_DNA"/>
</dbReference>
<feature type="coiled-coil region" evidence="1">
    <location>
        <begin position="617"/>
        <end position="763"/>
    </location>
</feature>
<dbReference type="eggNOG" id="KOG1836">
    <property type="taxonomic scope" value="Eukaryota"/>
</dbReference>
<feature type="coiled-coil region" evidence="1">
    <location>
        <begin position="397"/>
        <end position="495"/>
    </location>
</feature>
<dbReference type="VEuPathDB" id="TrichDB:TVAGG3_0328780"/>
<dbReference type="STRING" id="5722.A2F0K0"/>
<keyword evidence="4" id="KW-1185">Reference proteome</keyword>
<feature type="compositionally biased region" description="Basic and acidic residues" evidence="2">
    <location>
        <begin position="193"/>
        <end position="209"/>
    </location>
</feature>
<gene>
    <name evidence="3" type="ORF">TVAG_025780</name>
</gene>
<dbReference type="KEGG" id="tva:4759406"/>
<sequence length="1006" mass="116904">MNGNYWDSSDLNSEENKIMLEQKNSSLIHENTVLKAQFENAVSIGDRIDQVKVENESLHSRLRQAIQENNALRTRLDMLLKTSNENSQKFKAEKEKLIRQQMINEDENKTETSKFRKKLITEIKRASDEIEDLSKENELLNTNLKENEAKAQRVLEAFSFYLNRKVSTLDELIVLVENLSKQKSIERAEDDSVPTKDSNKLYQKDEPSKEDAKMKKKIKCLCEKLKEKDTELKTLKTQTESLTKLAKDGESASHELALIKRKLDSAEEDKKLLSEDYEHQIKILNLKIENLKVEIAKRKEQNSAEPIVLTQPITPLPSDSNSSRKQTQSEPEDNMYYNELNARVTDLSRDLATVTNERNNFIEKLNAIQSEYDQFKLDTKKQRSDFDALAVVHEETLKELEALRDALYSRNAKLEKKEDKILRRIEEDAANKIQKLQIIADNHKEQAQELQESANKQSKQINKMNIKIIELLKENEELKEKLKKSEENIEDVTRKLYEKPQVQESDVIPKTAWYFNGFDKSLTAKIDEIGNNDNLQITSKIQNIFKLISKHYNKKISNLVKETNDINDQFCLMKNIIGQFVVDLSIAATDKAITIDELMQSEGQNLISQVFTIRSERDNLYRESREISEKLEKIKKSFGKECPRVYKKRTDKLIGELESKSEEMEKKYKKYKCLLTNLKSQKEKSDVETNSKFEDLQNENAKFKEENTELTSDISALKHQVQALTNKLRETEHQIEVNNNEYNAQVEELIKKGKEERIRIEAEMSDEIKRVTENLMLTSDNFEDSQTQINKLKSVIAAQKAALDEMISNREYQKKVSEIAQASQEKKYELEKQQLIDSYEAAIHELKDQSENLRKDFTKLSVELSKTEKSKKSARQQVFDAMNEKNELINQLESQKSQFDRERKILQSQISAEKLNAEAAFNKNMEEVNMQANNDKIQIMAYAINAFRDNYDVKVEINEKAYRNCINKTKEQISKLKRTDETIRKMVCAAPTQTTDDAVAKIIVSH</sequence>
<dbReference type="SMR" id="A2F0K0"/>
<keyword evidence="1" id="KW-0175">Coiled coil</keyword>
<reference evidence="3" key="1">
    <citation type="submission" date="2006-10" db="EMBL/GenBank/DDBJ databases">
        <authorList>
            <person name="Amadeo P."/>
            <person name="Zhao Q."/>
            <person name="Wortman J."/>
            <person name="Fraser-Liggett C."/>
            <person name="Carlton J."/>
        </authorList>
    </citation>
    <scope>NUCLEOTIDE SEQUENCE</scope>
    <source>
        <strain evidence="3">G3</strain>
    </source>
</reference>
<reference evidence="3" key="2">
    <citation type="journal article" date="2007" name="Science">
        <title>Draft genome sequence of the sexually transmitted pathogen Trichomonas vaginalis.</title>
        <authorList>
            <person name="Carlton J.M."/>
            <person name="Hirt R.P."/>
            <person name="Silva J.C."/>
            <person name="Delcher A.L."/>
            <person name="Schatz M."/>
            <person name="Zhao Q."/>
            <person name="Wortman J.R."/>
            <person name="Bidwell S.L."/>
            <person name="Alsmark U.C.M."/>
            <person name="Besteiro S."/>
            <person name="Sicheritz-Ponten T."/>
            <person name="Noel C.J."/>
            <person name="Dacks J.B."/>
            <person name="Foster P.G."/>
            <person name="Simillion C."/>
            <person name="Van de Peer Y."/>
            <person name="Miranda-Saavedra D."/>
            <person name="Barton G.J."/>
            <person name="Westrop G.D."/>
            <person name="Mueller S."/>
            <person name="Dessi D."/>
            <person name="Fiori P.L."/>
            <person name="Ren Q."/>
            <person name="Paulsen I."/>
            <person name="Zhang H."/>
            <person name="Bastida-Corcuera F.D."/>
            <person name="Simoes-Barbosa A."/>
            <person name="Brown M.T."/>
            <person name="Hayes R.D."/>
            <person name="Mukherjee M."/>
            <person name="Okumura C.Y."/>
            <person name="Schneider R."/>
            <person name="Smith A.J."/>
            <person name="Vanacova S."/>
            <person name="Villalvazo M."/>
            <person name="Haas B.J."/>
            <person name="Pertea M."/>
            <person name="Feldblyum T.V."/>
            <person name="Utterback T.R."/>
            <person name="Shu C.L."/>
            <person name="Osoegawa K."/>
            <person name="de Jong P.J."/>
            <person name="Hrdy I."/>
            <person name="Horvathova L."/>
            <person name="Zubacova Z."/>
            <person name="Dolezal P."/>
            <person name="Malik S.B."/>
            <person name="Logsdon J.M. Jr."/>
            <person name="Henze K."/>
            <person name="Gupta A."/>
            <person name="Wang C.C."/>
            <person name="Dunne R.L."/>
            <person name="Upcroft J.A."/>
            <person name="Upcroft P."/>
            <person name="White O."/>
            <person name="Salzberg S.L."/>
            <person name="Tang P."/>
            <person name="Chiu C.-H."/>
            <person name="Lee Y.-S."/>
            <person name="Embley T.M."/>
            <person name="Coombs G.H."/>
            <person name="Mottram J.C."/>
            <person name="Tachezy J."/>
            <person name="Fraser-Liggett C.M."/>
            <person name="Johnson P.J."/>
        </authorList>
    </citation>
    <scope>NUCLEOTIDE SEQUENCE [LARGE SCALE GENOMIC DNA]</scope>
    <source>
        <strain evidence="3">G3</strain>
    </source>
</reference>
<dbReference type="Gene3D" id="1.10.287.1490">
    <property type="match status" value="1"/>
</dbReference>
<evidence type="ECO:0000313" key="3">
    <source>
        <dbReference type="EMBL" id="EAY01580.1"/>
    </source>
</evidence>
<feature type="coiled-coil region" evidence="1">
    <location>
        <begin position="337"/>
        <end position="371"/>
    </location>
</feature>
<feature type="coiled-coil region" evidence="1">
    <location>
        <begin position="832"/>
        <end position="909"/>
    </location>
</feature>
<feature type="coiled-coil region" evidence="1">
    <location>
        <begin position="218"/>
        <end position="301"/>
    </location>
</feature>
<organism evidence="3 4">
    <name type="scientific">Trichomonas vaginalis (strain ATCC PRA-98 / G3)</name>
    <dbReference type="NCBI Taxonomy" id="412133"/>
    <lineage>
        <taxon>Eukaryota</taxon>
        <taxon>Metamonada</taxon>
        <taxon>Parabasalia</taxon>
        <taxon>Trichomonadida</taxon>
        <taxon>Trichomonadidae</taxon>
        <taxon>Trichomonas</taxon>
    </lineage>
</organism>
<feature type="region of interest" description="Disordered" evidence="2">
    <location>
        <begin position="185"/>
        <end position="209"/>
    </location>
</feature>
<protein>
    <submittedName>
        <fullName evidence="3">Uncharacterized protein</fullName>
    </submittedName>
</protein>
<accession>A2F0K0</accession>